<dbReference type="RefSeq" id="WP_111446363.1">
    <property type="nucleotide sequence ID" value="NZ_QKZK01000022.1"/>
</dbReference>
<proteinExistence type="predicted"/>
<accession>A0A2W7NAE9</accession>
<dbReference type="GO" id="GO:0008168">
    <property type="term" value="F:methyltransferase activity"/>
    <property type="evidence" value="ECO:0007669"/>
    <property type="project" value="UniProtKB-KW"/>
</dbReference>
<dbReference type="SUPFAM" id="SSF53790">
    <property type="entry name" value="Tetrapyrrole methylase"/>
    <property type="match status" value="1"/>
</dbReference>
<dbReference type="PIRSF" id="PIRSF005917">
    <property type="entry name" value="MTase_YraL"/>
    <property type="match status" value="1"/>
</dbReference>
<evidence type="ECO:0000259" key="6">
    <source>
        <dbReference type="Pfam" id="PF00590"/>
    </source>
</evidence>
<dbReference type="Gene3D" id="3.30.950.10">
    <property type="entry name" value="Methyltransferase, Cobalt-precorrin-4 Transmethylase, Domain 2"/>
    <property type="match status" value="1"/>
</dbReference>
<comment type="caution">
    <text evidence="7">The sequence shown here is derived from an EMBL/GenBank/DDBJ whole genome shotgun (WGS) entry which is preliminary data.</text>
</comment>
<dbReference type="InterPro" id="IPR035996">
    <property type="entry name" value="4pyrrol_Methylase_sf"/>
</dbReference>
<dbReference type="Proteomes" id="UP000249239">
    <property type="component" value="Unassembled WGS sequence"/>
</dbReference>
<dbReference type="OrthoDB" id="7061662at2"/>
<keyword evidence="2" id="KW-0698">rRNA processing</keyword>
<dbReference type="Gene3D" id="3.40.1010.10">
    <property type="entry name" value="Cobalt-precorrin-4 Transmethylase, Domain 1"/>
    <property type="match status" value="1"/>
</dbReference>
<dbReference type="Pfam" id="PF00590">
    <property type="entry name" value="TP_methylase"/>
    <property type="match status" value="1"/>
</dbReference>
<keyword evidence="1" id="KW-0963">Cytoplasm</keyword>
<dbReference type="PANTHER" id="PTHR46111">
    <property type="entry name" value="RIBOSOMAL RNA SMALL SUBUNIT METHYLTRANSFERASE I"/>
    <property type="match status" value="1"/>
</dbReference>
<evidence type="ECO:0000256" key="3">
    <source>
        <dbReference type="ARBA" id="ARBA00022603"/>
    </source>
</evidence>
<dbReference type="AlphaFoldDB" id="A0A2W7NAE9"/>
<dbReference type="GO" id="GO:0006364">
    <property type="term" value="P:rRNA processing"/>
    <property type="evidence" value="ECO:0007669"/>
    <property type="project" value="UniProtKB-KW"/>
</dbReference>
<dbReference type="EMBL" id="QKZK01000022">
    <property type="protein sequence ID" value="PZX13834.1"/>
    <property type="molecule type" value="Genomic_DNA"/>
</dbReference>
<dbReference type="PANTHER" id="PTHR46111:SF2">
    <property type="entry name" value="SAM-DEPENDENT METHYLTRANSFERASE"/>
    <property type="match status" value="1"/>
</dbReference>
<protein>
    <submittedName>
        <fullName evidence="7">16S rRNA (Cytidine1402-2'-O)-methyltransferase</fullName>
    </submittedName>
</protein>
<evidence type="ECO:0000313" key="7">
    <source>
        <dbReference type="EMBL" id="PZX13834.1"/>
    </source>
</evidence>
<dbReference type="GO" id="GO:0032259">
    <property type="term" value="P:methylation"/>
    <property type="evidence" value="ECO:0007669"/>
    <property type="project" value="UniProtKB-KW"/>
</dbReference>
<keyword evidence="4 7" id="KW-0808">Transferase</keyword>
<dbReference type="InterPro" id="IPR014776">
    <property type="entry name" value="4pyrrole_Mease_sub2"/>
</dbReference>
<name>A0A2W7NAE9_9BACT</name>
<dbReference type="CDD" id="cd11649">
    <property type="entry name" value="RsmI_like"/>
    <property type="match status" value="1"/>
</dbReference>
<sequence length="235" mass="26023">MQGQLYLIPSPLGEGAIDHVLPQDVCRLISTIRHFVVENERTVRRFLKQVNRDIDINALHFTILDKDTSLSQLPAMLAPIAQGHHVGIVSEAGCPGIADPGATLVALAHERNIRVMPLVGPSSILLALMASGMNGQSFAFNGYLPVKKNEKTEAIKRFELRSMKENQSQVFIEAPYRNLQLLDDMLAICKPATRLCIACDITLTTELIATRTIAQWQKSPKPDLHKRPAIFIIQG</sequence>
<dbReference type="InterPro" id="IPR014777">
    <property type="entry name" value="4pyrrole_Mease_sub1"/>
</dbReference>
<evidence type="ECO:0000256" key="5">
    <source>
        <dbReference type="ARBA" id="ARBA00022691"/>
    </source>
</evidence>
<reference evidence="7 8" key="1">
    <citation type="submission" date="2018-06" db="EMBL/GenBank/DDBJ databases">
        <title>Genomic Encyclopedia of Archaeal and Bacterial Type Strains, Phase II (KMG-II): from individual species to whole genera.</title>
        <authorList>
            <person name="Goeker M."/>
        </authorList>
    </citation>
    <scope>NUCLEOTIDE SEQUENCE [LARGE SCALE GENOMIC DNA]</scope>
    <source>
        <strain evidence="7 8">DSM 6779</strain>
    </source>
</reference>
<keyword evidence="3 7" id="KW-0489">Methyltransferase</keyword>
<evidence type="ECO:0000256" key="2">
    <source>
        <dbReference type="ARBA" id="ARBA00022552"/>
    </source>
</evidence>
<dbReference type="InterPro" id="IPR000878">
    <property type="entry name" value="4pyrrol_Mease"/>
</dbReference>
<keyword evidence="5" id="KW-0949">S-adenosyl-L-methionine</keyword>
<gene>
    <name evidence="7" type="ORF">LX69_02514</name>
</gene>
<evidence type="ECO:0000256" key="1">
    <source>
        <dbReference type="ARBA" id="ARBA00022490"/>
    </source>
</evidence>
<organism evidence="7 8">
    <name type="scientific">Breznakibacter xylanolyticus</name>
    <dbReference type="NCBI Taxonomy" id="990"/>
    <lineage>
        <taxon>Bacteria</taxon>
        <taxon>Pseudomonadati</taxon>
        <taxon>Bacteroidota</taxon>
        <taxon>Bacteroidia</taxon>
        <taxon>Marinilabiliales</taxon>
        <taxon>Marinilabiliaceae</taxon>
        <taxon>Breznakibacter</taxon>
    </lineage>
</organism>
<evidence type="ECO:0000313" key="8">
    <source>
        <dbReference type="Proteomes" id="UP000249239"/>
    </source>
</evidence>
<dbReference type="InterPro" id="IPR008189">
    <property type="entry name" value="rRNA_ssu_MeTfrase_I"/>
</dbReference>
<feature type="domain" description="Tetrapyrrole methylase" evidence="6">
    <location>
        <begin position="76"/>
        <end position="214"/>
    </location>
</feature>
<evidence type="ECO:0000256" key="4">
    <source>
        <dbReference type="ARBA" id="ARBA00022679"/>
    </source>
</evidence>
<keyword evidence="8" id="KW-1185">Reference proteome</keyword>